<dbReference type="CDD" id="cd06260">
    <property type="entry name" value="DUF820-like"/>
    <property type="match status" value="1"/>
</dbReference>
<feature type="domain" description="Putative restriction endonuclease" evidence="3">
    <location>
        <begin position="40"/>
        <end position="155"/>
    </location>
</feature>
<gene>
    <name evidence="4" type="ORF">BH720_01605</name>
</gene>
<sequence>MVTSRSTLSDTSTPIIYPDSDGQPMADNTIQFRWISVIYHNLAWWFASNPDVFVAGDLLWYPVEGNNKLRQAPDVMVAIGRPKGERGSYQQWQENDIAPQVVFEILSPGNRLKEMARKFWFYNDYGVEEYYVYDPDKNDLSGWLRNQGEVPEQARLNVIDEMNGWISPRLQIQFELNATTLTLYRPDGSPFLDYNTVQERLQQLEQQLQQVEQRAEIAEQRAETAEQRANRLAERLREMGINPDE</sequence>
<evidence type="ECO:0000256" key="2">
    <source>
        <dbReference type="SAM" id="MobiDB-lite"/>
    </source>
</evidence>
<dbReference type="RefSeq" id="WP_069965402.1">
    <property type="nucleotide sequence ID" value="NZ_CM124774.1"/>
</dbReference>
<dbReference type="OrthoDB" id="483276at2"/>
<evidence type="ECO:0000313" key="4">
    <source>
        <dbReference type="EMBL" id="OEJ76915.1"/>
    </source>
</evidence>
<accession>A0A1E5QQG0</accession>
<dbReference type="STRING" id="1781255.BH720_01605"/>
<protein>
    <recommendedName>
        <fullName evidence="3">Putative restriction endonuclease domain-containing protein</fullName>
    </recommendedName>
</protein>
<evidence type="ECO:0000256" key="1">
    <source>
        <dbReference type="SAM" id="Coils"/>
    </source>
</evidence>
<evidence type="ECO:0000259" key="3">
    <source>
        <dbReference type="Pfam" id="PF05685"/>
    </source>
</evidence>
<dbReference type="SUPFAM" id="SSF57997">
    <property type="entry name" value="Tropomyosin"/>
    <property type="match status" value="1"/>
</dbReference>
<keyword evidence="1" id="KW-0175">Coiled coil</keyword>
<dbReference type="Gene3D" id="3.90.1570.10">
    <property type="entry name" value="tt1808, chain A"/>
    <property type="match status" value="1"/>
</dbReference>
<dbReference type="SUPFAM" id="SSF52980">
    <property type="entry name" value="Restriction endonuclease-like"/>
    <property type="match status" value="1"/>
</dbReference>
<name>A0A1E5QQG0_9CYAN</name>
<dbReference type="PANTHER" id="PTHR33352">
    <property type="entry name" value="SLR1095 PROTEIN"/>
    <property type="match status" value="1"/>
</dbReference>
<dbReference type="InterPro" id="IPR011335">
    <property type="entry name" value="Restrct_endonuc-II-like"/>
</dbReference>
<dbReference type="InterPro" id="IPR012296">
    <property type="entry name" value="Nuclease_put_TT1808"/>
</dbReference>
<dbReference type="AlphaFoldDB" id="A0A1E5QQG0"/>
<reference evidence="4" key="1">
    <citation type="submission" date="2016-09" db="EMBL/GenBank/DDBJ databases">
        <title>Draft genome of thermotolerant cyanobacterium Desertifilum sp. strain IPPAS B-1220.</title>
        <authorList>
            <person name="Sinetova M.A."/>
            <person name="Bolakhan K."/>
            <person name="Zayadan B.K."/>
            <person name="Mironov K.S."/>
            <person name="Ustinova V."/>
            <person name="Kupriyanova E.V."/>
            <person name="Sidorov R.A."/>
            <person name="Skrypnik A.N."/>
            <person name="Gogoleva N.E."/>
            <person name="Gogolev Y.V."/>
            <person name="Los D.A."/>
        </authorList>
    </citation>
    <scope>NUCLEOTIDE SEQUENCE [LARGE SCALE GENOMIC DNA]</scope>
    <source>
        <strain evidence="4">IPPAS B-1220</strain>
    </source>
</reference>
<feature type="coiled-coil region" evidence="1">
    <location>
        <begin position="194"/>
        <end position="242"/>
    </location>
</feature>
<proteinExistence type="predicted"/>
<dbReference type="Pfam" id="PF05685">
    <property type="entry name" value="Uma2"/>
    <property type="match status" value="1"/>
</dbReference>
<feature type="compositionally biased region" description="Polar residues" evidence="2">
    <location>
        <begin position="1"/>
        <end position="14"/>
    </location>
</feature>
<feature type="region of interest" description="Disordered" evidence="2">
    <location>
        <begin position="1"/>
        <end position="20"/>
    </location>
</feature>
<dbReference type="InterPro" id="IPR008538">
    <property type="entry name" value="Uma2"/>
</dbReference>
<organism evidence="4">
    <name type="scientific">Desertifilum tharense IPPAS B-1220</name>
    <dbReference type="NCBI Taxonomy" id="1781255"/>
    <lineage>
        <taxon>Bacteria</taxon>
        <taxon>Bacillati</taxon>
        <taxon>Cyanobacteriota</taxon>
        <taxon>Cyanophyceae</taxon>
        <taxon>Desertifilales</taxon>
        <taxon>Desertifilaceae</taxon>
        <taxon>Desertifilum</taxon>
    </lineage>
</organism>
<comment type="caution">
    <text evidence="4">The sequence shown here is derived from an EMBL/GenBank/DDBJ whole genome shotgun (WGS) entry which is preliminary data.</text>
</comment>
<dbReference type="EMBL" id="MJGC01000022">
    <property type="protein sequence ID" value="OEJ76915.1"/>
    <property type="molecule type" value="Genomic_DNA"/>
</dbReference>
<dbReference type="PANTHER" id="PTHR33352:SF2">
    <property type="entry name" value="SLL0995 PROTEIN"/>
    <property type="match status" value="1"/>
</dbReference>